<dbReference type="EMBL" id="JAQGEF010000003">
    <property type="protein sequence ID" value="MDA3613900.1"/>
    <property type="molecule type" value="Genomic_DNA"/>
</dbReference>
<accession>A0ABT4UGB8</accession>
<evidence type="ECO:0000313" key="1">
    <source>
        <dbReference type="EMBL" id="MDA3613900.1"/>
    </source>
</evidence>
<evidence type="ECO:0000313" key="2">
    <source>
        <dbReference type="Proteomes" id="UP001210231"/>
    </source>
</evidence>
<organism evidence="1 2">
    <name type="scientific">Polluticaenibacter yanchengensis</name>
    <dbReference type="NCBI Taxonomy" id="3014562"/>
    <lineage>
        <taxon>Bacteria</taxon>
        <taxon>Pseudomonadati</taxon>
        <taxon>Bacteroidota</taxon>
        <taxon>Chitinophagia</taxon>
        <taxon>Chitinophagales</taxon>
        <taxon>Chitinophagaceae</taxon>
        <taxon>Polluticaenibacter</taxon>
    </lineage>
</organism>
<comment type="caution">
    <text evidence="1">The sequence shown here is derived from an EMBL/GenBank/DDBJ whole genome shotgun (WGS) entry which is preliminary data.</text>
</comment>
<dbReference type="Gene3D" id="3.30.300.20">
    <property type="match status" value="1"/>
</dbReference>
<protein>
    <submittedName>
        <fullName evidence="1">OsmC family protein</fullName>
    </submittedName>
</protein>
<keyword evidence="2" id="KW-1185">Reference proteome</keyword>
<name>A0ABT4UGB8_9BACT</name>
<dbReference type="InterPro" id="IPR036102">
    <property type="entry name" value="OsmC/Ohrsf"/>
</dbReference>
<dbReference type="PANTHER" id="PTHR34352:SF1">
    <property type="entry name" value="PROTEIN YHFA"/>
    <property type="match status" value="1"/>
</dbReference>
<dbReference type="Proteomes" id="UP001210231">
    <property type="component" value="Unassembled WGS sequence"/>
</dbReference>
<reference evidence="1 2" key="1">
    <citation type="submission" date="2022-12" db="EMBL/GenBank/DDBJ databases">
        <title>Chitinophagaceae gen. sp. nov., a new member of the family Chitinophagaceae, isolated from soil in a chemical factory.</title>
        <authorList>
            <person name="Ke Z."/>
        </authorList>
    </citation>
    <scope>NUCLEOTIDE SEQUENCE [LARGE SCALE GENOMIC DNA]</scope>
    <source>
        <strain evidence="1 2">LY-5</strain>
    </source>
</reference>
<proteinExistence type="predicted"/>
<dbReference type="SUPFAM" id="SSF82784">
    <property type="entry name" value="OsmC-like"/>
    <property type="match status" value="1"/>
</dbReference>
<dbReference type="InterPro" id="IPR015946">
    <property type="entry name" value="KH_dom-like_a/b"/>
</dbReference>
<sequence>METVTIWENRMAFNSTFDGHTINLNGETGADGKRLGFGPKALLLSGLAGCSGIDVVEILNKMKVEFTKFEIVCDADAVEEHPKIFKDIHITYKINADKSNEDKVRRAIDLSLEKYCGVAAMLRKNSAIIPKLEFID</sequence>
<dbReference type="Pfam" id="PF02566">
    <property type="entry name" value="OsmC"/>
    <property type="match status" value="1"/>
</dbReference>
<dbReference type="RefSeq" id="WP_407030230.1">
    <property type="nucleotide sequence ID" value="NZ_JAQGEF010000003.1"/>
</dbReference>
<gene>
    <name evidence="1" type="ORF">O3P16_03710</name>
</gene>
<dbReference type="PANTHER" id="PTHR34352">
    <property type="entry name" value="PROTEIN YHFA"/>
    <property type="match status" value="1"/>
</dbReference>
<dbReference type="InterPro" id="IPR003718">
    <property type="entry name" value="OsmC/Ohr_fam"/>
</dbReference>